<protein>
    <recommendedName>
        <fullName evidence="1">tRNA-uridine aminocarboxypropyltransferase</fullName>
        <ecNumber evidence="1">2.5.1.25</ecNumber>
    </recommendedName>
</protein>
<evidence type="ECO:0000313" key="9">
    <source>
        <dbReference type="EMBL" id="CAL1567896.1"/>
    </source>
</evidence>
<evidence type="ECO:0000256" key="3">
    <source>
        <dbReference type="ARBA" id="ARBA00022691"/>
    </source>
</evidence>
<evidence type="ECO:0000259" key="8">
    <source>
        <dbReference type="SMART" id="SM01144"/>
    </source>
</evidence>
<keyword evidence="3" id="KW-0949">S-adenosyl-L-methionine</keyword>
<evidence type="ECO:0000256" key="6">
    <source>
        <dbReference type="ARBA" id="ARBA00048718"/>
    </source>
</evidence>
<keyword evidence="2" id="KW-0808">Transferase</keyword>
<comment type="similarity">
    <text evidence="5">Belongs to the TDD superfamily. DTWD2 family.</text>
</comment>
<organism evidence="9 10">
    <name type="scientific">Knipowitschia caucasica</name>
    <name type="common">Caucasian dwarf goby</name>
    <name type="synonym">Pomatoschistus caucasicus</name>
    <dbReference type="NCBI Taxonomy" id="637954"/>
    <lineage>
        <taxon>Eukaryota</taxon>
        <taxon>Metazoa</taxon>
        <taxon>Chordata</taxon>
        <taxon>Craniata</taxon>
        <taxon>Vertebrata</taxon>
        <taxon>Euteleostomi</taxon>
        <taxon>Actinopterygii</taxon>
        <taxon>Neopterygii</taxon>
        <taxon>Teleostei</taxon>
        <taxon>Neoteleostei</taxon>
        <taxon>Acanthomorphata</taxon>
        <taxon>Gobiaria</taxon>
        <taxon>Gobiiformes</taxon>
        <taxon>Gobioidei</taxon>
        <taxon>Gobiidae</taxon>
        <taxon>Gobiinae</taxon>
        <taxon>Knipowitschia</taxon>
    </lineage>
</organism>
<gene>
    <name evidence="9" type="ORF">KC01_LOCUS624</name>
</gene>
<evidence type="ECO:0000256" key="4">
    <source>
        <dbReference type="ARBA" id="ARBA00022694"/>
    </source>
</evidence>
<keyword evidence="10" id="KW-1185">Reference proteome</keyword>
<sequence length="385" mass="43614">MLTQEDVSEERVDTNDEVETLQNSFLEAVHDDNIQPKMQCLMMDSSFSMVTMQGEDSAQQKAASLQKVSLDLAPLTPVDVQEEMEACAKEEREEEKETASPTETADEGDGDETNKTCSEPAPAQNTAAFDETIDTCNKPETKTIKTEDRRPTCLRCRRPVKVCLCPFLPQQPLDVSTSLYIVQHPNEESRVLRTVPLLAACLPQSKCNVIVGRRFGEERYPDLAAICQDSKTLILYPGPNAQNLEELDEEKINTPHNLILIDGTWSQAKNMFLKNSMFHLPKQVQLNRVRSSQYVIRTQPSNICLSTLECAAITLSILERNDNIQEVLLRPLRALCSFQLQHGAQIHHSKEHLLKTGLYDKPMPKNKRKIKRMEKLVNDDHICPR</sequence>
<dbReference type="Proteomes" id="UP001497482">
    <property type="component" value="Chromosome 1"/>
</dbReference>
<dbReference type="PANTHER" id="PTHR21392">
    <property type="entry name" value="TRNA-URIDINE AMINOCARBOXYPROPYLTRANSFERASE 2"/>
    <property type="match status" value="1"/>
</dbReference>
<evidence type="ECO:0000256" key="2">
    <source>
        <dbReference type="ARBA" id="ARBA00022679"/>
    </source>
</evidence>
<dbReference type="PANTHER" id="PTHR21392:SF0">
    <property type="entry name" value="TRNA-URIDINE AMINOCARBOXYPROPYLTRANSFERASE 2"/>
    <property type="match status" value="1"/>
</dbReference>
<reference evidence="9 10" key="1">
    <citation type="submission" date="2024-04" db="EMBL/GenBank/DDBJ databases">
        <authorList>
            <person name="Waldvogel A.-M."/>
            <person name="Schoenle A."/>
        </authorList>
    </citation>
    <scope>NUCLEOTIDE SEQUENCE [LARGE SCALE GENOMIC DNA]</scope>
</reference>
<dbReference type="GO" id="GO:0016432">
    <property type="term" value="F:tRNA-uridine aminocarboxypropyltransferase activity"/>
    <property type="evidence" value="ECO:0007669"/>
    <property type="project" value="UniProtKB-EC"/>
</dbReference>
<feature type="domain" description="DTW" evidence="8">
    <location>
        <begin position="149"/>
        <end position="344"/>
    </location>
</feature>
<dbReference type="InterPro" id="IPR005636">
    <property type="entry name" value="DTW"/>
</dbReference>
<evidence type="ECO:0000313" key="10">
    <source>
        <dbReference type="Proteomes" id="UP001497482"/>
    </source>
</evidence>
<evidence type="ECO:0000256" key="1">
    <source>
        <dbReference type="ARBA" id="ARBA00012386"/>
    </source>
</evidence>
<dbReference type="GO" id="GO:0008033">
    <property type="term" value="P:tRNA processing"/>
    <property type="evidence" value="ECO:0007669"/>
    <property type="project" value="UniProtKB-KW"/>
</dbReference>
<dbReference type="SMART" id="SM01144">
    <property type="entry name" value="DTW"/>
    <property type="match status" value="1"/>
</dbReference>
<dbReference type="InterPro" id="IPR039262">
    <property type="entry name" value="DTWD2/TAPT"/>
</dbReference>
<dbReference type="EC" id="2.5.1.25" evidence="1"/>
<dbReference type="AlphaFoldDB" id="A0AAV2IUI6"/>
<keyword evidence="4" id="KW-0819">tRNA processing</keyword>
<accession>A0AAV2IUI6</accession>
<feature type="compositionally biased region" description="Basic and acidic residues" evidence="7">
    <location>
        <begin position="86"/>
        <end position="98"/>
    </location>
</feature>
<name>A0AAV2IUI6_KNICA</name>
<evidence type="ECO:0000256" key="7">
    <source>
        <dbReference type="SAM" id="MobiDB-lite"/>
    </source>
</evidence>
<feature type="region of interest" description="Disordered" evidence="7">
    <location>
        <begin position="84"/>
        <end position="134"/>
    </location>
</feature>
<evidence type="ECO:0000256" key="5">
    <source>
        <dbReference type="ARBA" id="ARBA00034489"/>
    </source>
</evidence>
<dbReference type="Pfam" id="PF03942">
    <property type="entry name" value="DTW"/>
    <property type="match status" value="1"/>
</dbReference>
<dbReference type="EMBL" id="OZ035823">
    <property type="protein sequence ID" value="CAL1567896.1"/>
    <property type="molecule type" value="Genomic_DNA"/>
</dbReference>
<proteinExistence type="inferred from homology"/>
<comment type="catalytic activity">
    <reaction evidence="6">
        <text>a uridine in tRNA + S-adenosyl-L-methionine = a 3-[(3S)-3-amino-3-carboxypropyl]uridine in tRNA + S-methyl-5'-thioadenosine + H(+)</text>
        <dbReference type="Rhea" id="RHEA:62432"/>
        <dbReference type="Rhea" id="RHEA-COMP:13339"/>
        <dbReference type="Rhea" id="RHEA-COMP:16092"/>
        <dbReference type="ChEBI" id="CHEBI:15378"/>
        <dbReference type="ChEBI" id="CHEBI:17509"/>
        <dbReference type="ChEBI" id="CHEBI:59789"/>
        <dbReference type="ChEBI" id="CHEBI:65315"/>
        <dbReference type="ChEBI" id="CHEBI:82930"/>
        <dbReference type="EC" id="2.5.1.25"/>
    </reaction>
</comment>